<accession>A0AAU9D5T7</accession>
<evidence type="ECO:0000259" key="1">
    <source>
        <dbReference type="Pfam" id="PF09820"/>
    </source>
</evidence>
<evidence type="ECO:0000313" key="2">
    <source>
        <dbReference type="EMBL" id="BDU51431.1"/>
    </source>
</evidence>
<dbReference type="InterPro" id="IPR027417">
    <property type="entry name" value="P-loop_NTPase"/>
</dbReference>
<organism evidence="2 3">
    <name type="scientific">Haliovirga abyssi</name>
    <dbReference type="NCBI Taxonomy" id="2996794"/>
    <lineage>
        <taxon>Bacteria</taxon>
        <taxon>Fusobacteriati</taxon>
        <taxon>Fusobacteriota</taxon>
        <taxon>Fusobacteriia</taxon>
        <taxon>Fusobacteriales</taxon>
        <taxon>Haliovirgaceae</taxon>
        <taxon>Haliovirga</taxon>
    </lineage>
</organism>
<feature type="domain" description="AAA-ATPase-like" evidence="1">
    <location>
        <begin position="29"/>
        <end position="186"/>
    </location>
</feature>
<name>A0AAU9D5T7_9FUSO</name>
<dbReference type="RefSeq" id="WP_307904321.1">
    <property type="nucleotide sequence ID" value="NZ_AP027059.1"/>
</dbReference>
<dbReference type="AlphaFoldDB" id="A0AAU9D5T7"/>
<dbReference type="KEGG" id="haby:HLVA_20000"/>
<dbReference type="Pfam" id="PF09820">
    <property type="entry name" value="AAA-ATPase_like"/>
    <property type="match status" value="1"/>
</dbReference>
<gene>
    <name evidence="2" type="ORF">HLVA_20000</name>
</gene>
<dbReference type="Proteomes" id="UP001321582">
    <property type="component" value="Chromosome"/>
</dbReference>
<proteinExistence type="predicted"/>
<evidence type="ECO:0000313" key="3">
    <source>
        <dbReference type="Proteomes" id="UP001321582"/>
    </source>
</evidence>
<protein>
    <recommendedName>
        <fullName evidence="1">AAA-ATPase-like domain-containing protein</fullName>
    </recommendedName>
</protein>
<dbReference type="Gene3D" id="3.40.50.300">
    <property type="entry name" value="P-loop containing nucleotide triphosphate hydrolases"/>
    <property type="match status" value="1"/>
</dbReference>
<sequence>MKEFNITGTCIPEEHYMVDTSLKLNEMMKFVEKRKYFTINRPRQYGKTTMMYLLEKKLKNNKDYFLIRMSFEGMGNESFENEEIFSKTFIEMMADKIENKNKEICQYLYLELKNIGKLKDLSKLITKLIKKIDKKVVLIIDEVDKSSNNQLFLTFIGMLRDKYLSRNEGLDNTFHTVILAGVHDVKNLKLKLRPDENRTLNSPWNIAVDFDIDMSFNPREIATMLIDYEADAKTGMNIKEMSEKIYMYTNGYPFLVSKLCKVIDEKLNRDFTKKGIEEAIKITLENPNTLFDDIIKNIENNREFYDFIEKVILGNDKVDYVHTNKMVSIGKMYGIIKEKNKKVEIDNKIFEILIYNHMIANREIKKGVVLTYEFRTKFIEDDGNLDMELVLTKFQELMKAEYRKIDEKFVEREGRLLFLAFLKPIINGTGFYFVESETRESNRMDIVVTYNMKKFVIELKIWRGGQYEQEGREQLCKYLEAQNLDKGYMVFYNFNKGKEYVKDSIMVEGKEIFEIIV</sequence>
<keyword evidence="3" id="KW-1185">Reference proteome</keyword>
<dbReference type="SUPFAM" id="SSF52540">
    <property type="entry name" value="P-loop containing nucleoside triphosphate hydrolases"/>
    <property type="match status" value="1"/>
</dbReference>
<reference evidence="2 3" key="1">
    <citation type="submission" date="2022-11" db="EMBL/GenBank/DDBJ databases">
        <title>Haliovirga abyssi gen. nov., sp. nov., a mesophilic fermentative bacterium isolated from the Iheya North hydrothermal field and the proposal of Haliovirgaceae fam. nov.</title>
        <authorList>
            <person name="Miyazaki U."/>
            <person name="Tame A."/>
            <person name="Miyazaki J."/>
            <person name="Takai K."/>
            <person name="Sawayama S."/>
            <person name="Kitajima M."/>
            <person name="Okamoto A."/>
            <person name="Nakagawa S."/>
        </authorList>
    </citation>
    <scope>NUCLEOTIDE SEQUENCE [LARGE SCALE GENOMIC DNA]</scope>
    <source>
        <strain evidence="2 3">IC12</strain>
    </source>
</reference>
<dbReference type="EMBL" id="AP027059">
    <property type="protein sequence ID" value="BDU51431.1"/>
    <property type="molecule type" value="Genomic_DNA"/>
</dbReference>
<dbReference type="InterPro" id="IPR018631">
    <property type="entry name" value="AAA-ATPase-like_dom"/>
</dbReference>